<evidence type="ECO:0000256" key="6">
    <source>
        <dbReference type="ARBA" id="ARBA00022723"/>
    </source>
</evidence>
<keyword evidence="11" id="KW-0408">Iron</keyword>
<keyword evidence="12" id="KW-0325">Glycoprotein</keyword>
<dbReference type="eggNOG" id="KOG1591">
    <property type="taxonomic scope" value="Eukaryota"/>
</dbReference>
<evidence type="ECO:0000256" key="1">
    <source>
        <dbReference type="ARBA" id="ARBA00001961"/>
    </source>
</evidence>
<dbReference type="PhylomeDB" id="B4NGW3"/>
<dbReference type="PANTHER" id="PTHR10869:SF244">
    <property type="entry name" value="PROLYL 4-HYDROXYLASE SUBUNIT ALPHA-2"/>
    <property type="match status" value="1"/>
</dbReference>
<dbReference type="Gene3D" id="6.10.140.1460">
    <property type="match status" value="1"/>
</dbReference>
<dbReference type="Pfam" id="PF13640">
    <property type="entry name" value="2OG-FeII_Oxy_3"/>
    <property type="match status" value="1"/>
</dbReference>
<evidence type="ECO:0000313" key="15">
    <source>
        <dbReference type="EMBL" id="EDW84460.1"/>
    </source>
</evidence>
<keyword evidence="8" id="KW-0847">Vitamin C</keyword>
<evidence type="ECO:0000256" key="8">
    <source>
        <dbReference type="ARBA" id="ARBA00022896"/>
    </source>
</evidence>
<keyword evidence="10 15" id="KW-0560">Oxidoreductase</keyword>
<dbReference type="EC" id="1.14.11.2" evidence="5"/>
<keyword evidence="6" id="KW-0479">Metal-binding</keyword>
<evidence type="ECO:0000256" key="11">
    <source>
        <dbReference type="ARBA" id="ARBA00023004"/>
    </source>
</evidence>
<dbReference type="OrthoDB" id="420380at2759"/>
<accession>B4NGW3</accession>
<dbReference type="FunFam" id="2.60.120.620:FF:000011">
    <property type="entry name" value="Prolyl alpha subunit"/>
    <property type="match status" value="1"/>
</dbReference>
<feature type="signal peptide" evidence="13">
    <location>
        <begin position="1"/>
        <end position="30"/>
    </location>
</feature>
<dbReference type="GO" id="GO:0004656">
    <property type="term" value="F:procollagen-proline 4-dioxygenase activity"/>
    <property type="evidence" value="ECO:0007669"/>
    <property type="project" value="UniProtKB-EC"/>
</dbReference>
<evidence type="ECO:0000256" key="3">
    <source>
        <dbReference type="ARBA" id="ARBA00004319"/>
    </source>
</evidence>
<dbReference type="AlphaFoldDB" id="B4NGW3"/>
<evidence type="ECO:0000256" key="12">
    <source>
        <dbReference type="ARBA" id="ARBA00023180"/>
    </source>
</evidence>
<dbReference type="Proteomes" id="UP000007798">
    <property type="component" value="Unassembled WGS sequence"/>
</dbReference>
<dbReference type="InterPro" id="IPR013547">
    <property type="entry name" value="P4H_N"/>
</dbReference>
<dbReference type="InterPro" id="IPR006620">
    <property type="entry name" value="Pro_4_hyd_alph"/>
</dbReference>
<evidence type="ECO:0000256" key="10">
    <source>
        <dbReference type="ARBA" id="ARBA00023002"/>
    </source>
</evidence>
<dbReference type="SMR" id="B4NGW3"/>
<gene>
    <name evidence="15" type="primary">Dwil\GK14137</name>
    <name evidence="15" type="ORF">Dwil_GK14137</name>
</gene>
<sequence>MSHRSRCMFSFWQLVLLFLRVLLLTGGSNGEFYSSVDTMQALAYVEKEILDATHVYVKAQEEQLNLYRNFVAQVKREHAMAIDEMQLEEYVGHPLHAFRLLKRMVTDWNGLHELMVNNQAREDYHQKIDQVAKDFGYPDNTDIQGAVKAFNRLQEVYNLTANHLADGIINGKLTETELEWRECFEIGVQLFDLKQYERSLEWFKVAFRILVTSSRKVLNRRKFEFELMEYMAIANFELGNAKSAGILLDQILKVEPTHSAQQTRKYLLHREMLSTKKVEVASDPTWHANYTRLCQGHRLPEPFTGKSLHCYLDAKRHVSFILAPLKVEQVHVDPDINVYHGVLNDAQIEKILQESDQNEMMRSAVSGDKGSATIADLRVSQQTWLNYSSPIMRSLSNLISDISGFDMAGAEQMQVANYGVGGQYEPHPDYFEVNLPQEFKGDRISTSMFYLSDVELGGNTVFIKLNVFLPPIKGAMVMWHNLHYSLDVDRRTIHAGCPVLIGSKRIGNVWMHSGYQEFRRPCLLTCDEEKSSGYRD</sequence>
<dbReference type="InterPro" id="IPR005123">
    <property type="entry name" value="Oxoglu/Fe-dep_dioxygenase_dom"/>
</dbReference>
<dbReference type="InterPro" id="IPR011990">
    <property type="entry name" value="TPR-like_helical_dom_sf"/>
</dbReference>
<keyword evidence="16" id="KW-1185">Reference proteome</keyword>
<evidence type="ECO:0000259" key="14">
    <source>
        <dbReference type="PROSITE" id="PS51471"/>
    </source>
</evidence>
<evidence type="ECO:0000256" key="2">
    <source>
        <dbReference type="ARBA" id="ARBA00002035"/>
    </source>
</evidence>
<comment type="similarity">
    <text evidence="4">Belongs to the P4HA family.</text>
</comment>
<dbReference type="EMBL" id="CH964272">
    <property type="protein sequence ID" value="EDW84460.1"/>
    <property type="molecule type" value="Genomic_DNA"/>
</dbReference>
<dbReference type="PROSITE" id="PS51471">
    <property type="entry name" value="FE2OG_OXY"/>
    <property type="match status" value="1"/>
</dbReference>
<dbReference type="PANTHER" id="PTHR10869">
    <property type="entry name" value="PROLYL 4-HYDROXYLASE ALPHA SUBUNIT"/>
    <property type="match status" value="1"/>
</dbReference>
<proteinExistence type="inferred from homology"/>
<dbReference type="KEGG" id="dwi:6651538"/>
<evidence type="ECO:0000256" key="13">
    <source>
        <dbReference type="SAM" id="SignalP"/>
    </source>
</evidence>
<reference evidence="15 16" key="1">
    <citation type="journal article" date="2007" name="Nature">
        <title>Evolution of genes and genomes on the Drosophila phylogeny.</title>
        <authorList>
            <consortium name="Drosophila 12 Genomes Consortium"/>
            <person name="Clark A.G."/>
            <person name="Eisen M.B."/>
            <person name="Smith D.R."/>
            <person name="Bergman C.M."/>
            <person name="Oliver B."/>
            <person name="Markow T.A."/>
            <person name="Kaufman T.C."/>
            <person name="Kellis M."/>
            <person name="Gelbart W."/>
            <person name="Iyer V.N."/>
            <person name="Pollard D.A."/>
            <person name="Sackton T.B."/>
            <person name="Larracuente A.M."/>
            <person name="Singh N.D."/>
            <person name="Abad J.P."/>
            <person name="Abt D.N."/>
            <person name="Adryan B."/>
            <person name="Aguade M."/>
            <person name="Akashi H."/>
            <person name="Anderson W.W."/>
            <person name="Aquadro C.F."/>
            <person name="Ardell D.H."/>
            <person name="Arguello R."/>
            <person name="Artieri C.G."/>
            <person name="Barbash D.A."/>
            <person name="Barker D."/>
            <person name="Barsanti P."/>
            <person name="Batterham P."/>
            <person name="Batzoglou S."/>
            <person name="Begun D."/>
            <person name="Bhutkar A."/>
            <person name="Blanco E."/>
            <person name="Bosak S.A."/>
            <person name="Bradley R.K."/>
            <person name="Brand A.D."/>
            <person name="Brent M.R."/>
            <person name="Brooks A.N."/>
            <person name="Brown R.H."/>
            <person name="Butlin R.K."/>
            <person name="Caggese C."/>
            <person name="Calvi B.R."/>
            <person name="Bernardo de Carvalho A."/>
            <person name="Caspi A."/>
            <person name="Castrezana S."/>
            <person name="Celniker S.E."/>
            <person name="Chang J.L."/>
            <person name="Chapple C."/>
            <person name="Chatterji S."/>
            <person name="Chinwalla A."/>
            <person name="Civetta A."/>
            <person name="Clifton S.W."/>
            <person name="Comeron J.M."/>
            <person name="Costello J.C."/>
            <person name="Coyne J.A."/>
            <person name="Daub J."/>
            <person name="David R.G."/>
            <person name="Delcher A.L."/>
            <person name="Delehaunty K."/>
            <person name="Do C.B."/>
            <person name="Ebling H."/>
            <person name="Edwards K."/>
            <person name="Eickbush T."/>
            <person name="Evans J.D."/>
            <person name="Filipski A."/>
            <person name="Findeiss S."/>
            <person name="Freyhult E."/>
            <person name="Fulton L."/>
            <person name="Fulton R."/>
            <person name="Garcia A.C."/>
            <person name="Gardiner A."/>
            <person name="Garfield D.A."/>
            <person name="Garvin B.E."/>
            <person name="Gibson G."/>
            <person name="Gilbert D."/>
            <person name="Gnerre S."/>
            <person name="Godfrey J."/>
            <person name="Good R."/>
            <person name="Gotea V."/>
            <person name="Gravely B."/>
            <person name="Greenberg A.J."/>
            <person name="Griffiths-Jones S."/>
            <person name="Gross S."/>
            <person name="Guigo R."/>
            <person name="Gustafson E.A."/>
            <person name="Haerty W."/>
            <person name="Hahn M.W."/>
            <person name="Halligan D.L."/>
            <person name="Halpern A.L."/>
            <person name="Halter G.M."/>
            <person name="Han M.V."/>
            <person name="Heger A."/>
            <person name="Hillier L."/>
            <person name="Hinrichs A.S."/>
            <person name="Holmes I."/>
            <person name="Hoskins R.A."/>
            <person name="Hubisz M.J."/>
            <person name="Hultmark D."/>
            <person name="Huntley M.A."/>
            <person name="Jaffe D.B."/>
            <person name="Jagadeeshan S."/>
            <person name="Jeck W.R."/>
            <person name="Johnson J."/>
            <person name="Jones C.D."/>
            <person name="Jordan W.C."/>
            <person name="Karpen G.H."/>
            <person name="Kataoka E."/>
            <person name="Keightley P.D."/>
            <person name="Kheradpour P."/>
            <person name="Kirkness E.F."/>
            <person name="Koerich L.B."/>
            <person name="Kristiansen K."/>
            <person name="Kudrna D."/>
            <person name="Kulathinal R.J."/>
            <person name="Kumar S."/>
            <person name="Kwok R."/>
            <person name="Lander E."/>
            <person name="Langley C.H."/>
            <person name="Lapoint R."/>
            <person name="Lazzaro B.P."/>
            <person name="Lee S.J."/>
            <person name="Levesque L."/>
            <person name="Li R."/>
            <person name="Lin C.F."/>
            <person name="Lin M.F."/>
            <person name="Lindblad-Toh K."/>
            <person name="Llopart A."/>
            <person name="Long M."/>
            <person name="Low L."/>
            <person name="Lozovsky E."/>
            <person name="Lu J."/>
            <person name="Luo M."/>
            <person name="Machado C.A."/>
            <person name="Makalowski W."/>
            <person name="Marzo M."/>
            <person name="Matsuda M."/>
            <person name="Matzkin L."/>
            <person name="McAllister B."/>
            <person name="McBride C.S."/>
            <person name="McKernan B."/>
            <person name="McKernan K."/>
            <person name="Mendez-Lago M."/>
            <person name="Minx P."/>
            <person name="Mollenhauer M.U."/>
            <person name="Montooth K."/>
            <person name="Mount S.M."/>
            <person name="Mu X."/>
            <person name="Myers E."/>
            <person name="Negre B."/>
            <person name="Newfeld S."/>
            <person name="Nielsen R."/>
            <person name="Noor M.A."/>
            <person name="O'Grady P."/>
            <person name="Pachter L."/>
            <person name="Papaceit M."/>
            <person name="Parisi M.J."/>
            <person name="Parisi M."/>
            <person name="Parts L."/>
            <person name="Pedersen J.S."/>
            <person name="Pesole G."/>
            <person name="Phillippy A.M."/>
            <person name="Ponting C.P."/>
            <person name="Pop M."/>
            <person name="Porcelli D."/>
            <person name="Powell J.R."/>
            <person name="Prohaska S."/>
            <person name="Pruitt K."/>
            <person name="Puig M."/>
            <person name="Quesneville H."/>
            <person name="Ram K.R."/>
            <person name="Rand D."/>
            <person name="Rasmussen M.D."/>
            <person name="Reed L.K."/>
            <person name="Reenan R."/>
            <person name="Reily A."/>
            <person name="Remington K.A."/>
            <person name="Rieger T.T."/>
            <person name="Ritchie M.G."/>
            <person name="Robin C."/>
            <person name="Rogers Y.H."/>
            <person name="Rohde C."/>
            <person name="Rozas J."/>
            <person name="Rubenfield M.J."/>
            <person name="Ruiz A."/>
            <person name="Russo S."/>
            <person name="Salzberg S.L."/>
            <person name="Sanchez-Gracia A."/>
            <person name="Saranga D.J."/>
            <person name="Sato H."/>
            <person name="Schaeffer S.W."/>
            <person name="Schatz M.C."/>
            <person name="Schlenke T."/>
            <person name="Schwartz R."/>
            <person name="Segarra C."/>
            <person name="Singh R.S."/>
            <person name="Sirot L."/>
            <person name="Sirota M."/>
            <person name="Sisneros N.B."/>
            <person name="Smith C.D."/>
            <person name="Smith T.F."/>
            <person name="Spieth J."/>
            <person name="Stage D.E."/>
            <person name="Stark A."/>
            <person name="Stephan W."/>
            <person name="Strausberg R.L."/>
            <person name="Strempel S."/>
            <person name="Sturgill D."/>
            <person name="Sutton G."/>
            <person name="Sutton G.G."/>
            <person name="Tao W."/>
            <person name="Teichmann S."/>
            <person name="Tobari Y.N."/>
            <person name="Tomimura Y."/>
            <person name="Tsolas J.M."/>
            <person name="Valente V.L."/>
            <person name="Venter E."/>
            <person name="Venter J.C."/>
            <person name="Vicario S."/>
            <person name="Vieira F.G."/>
            <person name="Vilella A.J."/>
            <person name="Villasante A."/>
            <person name="Walenz B."/>
            <person name="Wang J."/>
            <person name="Wasserman M."/>
            <person name="Watts T."/>
            <person name="Wilson D."/>
            <person name="Wilson R.K."/>
            <person name="Wing R.A."/>
            <person name="Wolfner M.F."/>
            <person name="Wong A."/>
            <person name="Wong G.K."/>
            <person name="Wu C.I."/>
            <person name="Wu G."/>
            <person name="Yamamoto D."/>
            <person name="Yang H.P."/>
            <person name="Yang S.P."/>
            <person name="Yorke J.A."/>
            <person name="Yoshida K."/>
            <person name="Zdobnov E."/>
            <person name="Zhang P."/>
            <person name="Zhang Y."/>
            <person name="Zimin A.V."/>
            <person name="Baldwin J."/>
            <person name="Abdouelleil A."/>
            <person name="Abdulkadir J."/>
            <person name="Abebe A."/>
            <person name="Abera B."/>
            <person name="Abreu J."/>
            <person name="Acer S.C."/>
            <person name="Aftuck L."/>
            <person name="Alexander A."/>
            <person name="An P."/>
            <person name="Anderson E."/>
            <person name="Anderson S."/>
            <person name="Arachi H."/>
            <person name="Azer M."/>
            <person name="Bachantsang P."/>
            <person name="Barry A."/>
            <person name="Bayul T."/>
            <person name="Berlin A."/>
            <person name="Bessette D."/>
            <person name="Bloom T."/>
            <person name="Blye J."/>
            <person name="Boguslavskiy L."/>
            <person name="Bonnet C."/>
            <person name="Boukhgalter B."/>
            <person name="Bourzgui I."/>
            <person name="Brown A."/>
            <person name="Cahill P."/>
            <person name="Channer S."/>
            <person name="Cheshatsang Y."/>
            <person name="Chuda L."/>
            <person name="Citroen M."/>
            <person name="Collymore A."/>
            <person name="Cooke P."/>
            <person name="Costello M."/>
            <person name="D'Aco K."/>
            <person name="Daza R."/>
            <person name="De Haan G."/>
            <person name="DeGray S."/>
            <person name="DeMaso C."/>
            <person name="Dhargay N."/>
            <person name="Dooley K."/>
            <person name="Dooley E."/>
            <person name="Doricent M."/>
            <person name="Dorje P."/>
            <person name="Dorjee K."/>
            <person name="Dupes A."/>
            <person name="Elong R."/>
            <person name="Falk J."/>
            <person name="Farina A."/>
            <person name="Faro S."/>
            <person name="Ferguson D."/>
            <person name="Fisher S."/>
            <person name="Foley C.D."/>
            <person name="Franke A."/>
            <person name="Friedrich D."/>
            <person name="Gadbois L."/>
            <person name="Gearin G."/>
            <person name="Gearin C.R."/>
            <person name="Giannoukos G."/>
            <person name="Goode T."/>
            <person name="Graham J."/>
            <person name="Grandbois E."/>
            <person name="Grewal S."/>
            <person name="Gyaltsen K."/>
            <person name="Hafez N."/>
            <person name="Hagos B."/>
            <person name="Hall J."/>
            <person name="Henson C."/>
            <person name="Hollinger A."/>
            <person name="Honan T."/>
            <person name="Huard M.D."/>
            <person name="Hughes L."/>
            <person name="Hurhula B."/>
            <person name="Husby M.E."/>
            <person name="Kamat A."/>
            <person name="Kanga B."/>
            <person name="Kashin S."/>
            <person name="Khazanovich D."/>
            <person name="Kisner P."/>
            <person name="Lance K."/>
            <person name="Lara M."/>
            <person name="Lee W."/>
            <person name="Lennon N."/>
            <person name="Letendre F."/>
            <person name="LeVine R."/>
            <person name="Lipovsky A."/>
            <person name="Liu X."/>
            <person name="Liu J."/>
            <person name="Liu S."/>
            <person name="Lokyitsang T."/>
            <person name="Lokyitsang Y."/>
            <person name="Lubonja R."/>
            <person name="Lui A."/>
            <person name="MacDonald P."/>
            <person name="Magnisalis V."/>
            <person name="Maru K."/>
            <person name="Matthews C."/>
            <person name="McCusker W."/>
            <person name="McDonough S."/>
            <person name="Mehta T."/>
            <person name="Meldrim J."/>
            <person name="Meneus L."/>
            <person name="Mihai O."/>
            <person name="Mihalev A."/>
            <person name="Mihova T."/>
            <person name="Mittelman R."/>
            <person name="Mlenga V."/>
            <person name="Montmayeur A."/>
            <person name="Mulrain L."/>
            <person name="Navidi A."/>
            <person name="Naylor J."/>
            <person name="Negash T."/>
            <person name="Nguyen T."/>
            <person name="Nguyen N."/>
            <person name="Nicol R."/>
            <person name="Norbu C."/>
            <person name="Norbu N."/>
            <person name="Novod N."/>
            <person name="O'Neill B."/>
            <person name="Osman S."/>
            <person name="Markiewicz E."/>
            <person name="Oyono O.L."/>
            <person name="Patti C."/>
            <person name="Phunkhang P."/>
            <person name="Pierre F."/>
            <person name="Priest M."/>
            <person name="Raghuraman S."/>
            <person name="Rege F."/>
            <person name="Reyes R."/>
            <person name="Rise C."/>
            <person name="Rogov P."/>
            <person name="Ross K."/>
            <person name="Ryan E."/>
            <person name="Settipalli S."/>
            <person name="Shea T."/>
            <person name="Sherpa N."/>
            <person name="Shi L."/>
            <person name="Shih D."/>
            <person name="Sparrow T."/>
            <person name="Spaulding J."/>
            <person name="Stalker J."/>
            <person name="Stange-Thomann N."/>
            <person name="Stavropoulos S."/>
            <person name="Stone C."/>
            <person name="Strader C."/>
            <person name="Tesfaye S."/>
            <person name="Thomson T."/>
            <person name="Thoulutsang Y."/>
            <person name="Thoulutsang D."/>
            <person name="Topham K."/>
            <person name="Topping I."/>
            <person name="Tsamla T."/>
            <person name="Vassiliev H."/>
            <person name="Vo A."/>
            <person name="Wangchuk T."/>
            <person name="Wangdi T."/>
            <person name="Weiand M."/>
            <person name="Wilkinson J."/>
            <person name="Wilson A."/>
            <person name="Yadav S."/>
            <person name="Young G."/>
            <person name="Yu Q."/>
            <person name="Zembek L."/>
            <person name="Zhong D."/>
            <person name="Zimmer A."/>
            <person name="Zwirko Z."/>
            <person name="Jaffe D.B."/>
            <person name="Alvarez P."/>
            <person name="Brockman W."/>
            <person name="Butler J."/>
            <person name="Chin C."/>
            <person name="Gnerre S."/>
            <person name="Grabherr M."/>
            <person name="Kleber M."/>
            <person name="Mauceli E."/>
            <person name="MacCallum I."/>
        </authorList>
    </citation>
    <scope>NUCLEOTIDE SEQUENCE [LARGE SCALE GENOMIC DNA]</scope>
    <source>
        <strain evidence="16">Tucson 14030-0811.24</strain>
    </source>
</reference>
<evidence type="ECO:0000256" key="9">
    <source>
        <dbReference type="ARBA" id="ARBA00022964"/>
    </source>
</evidence>
<keyword evidence="9" id="KW-0223">Dioxygenase</keyword>
<dbReference type="Pfam" id="PF08336">
    <property type="entry name" value="P4Ha_N"/>
    <property type="match status" value="1"/>
</dbReference>
<dbReference type="GO" id="GO:0005788">
    <property type="term" value="C:endoplasmic reticulum lumen"/>
    <property type="evidence" value="ECO:0007669"/>
    <property type="project" value="UniProtKB-SubCell"/>
</dbReference>
<comment type="cofactor">
    <cofactor evidence="1">
        <name>L-ascorbate</name>
        <dbReference type="ChEBI" id="CHEBI:38290"/>
    </cofactor>
</comment>
<evidence type="ECO:0000256" key="4">
    <source>
        <dbReference type="ARBA" id="ARBA00006511"/>
    </source>
</evidence>
<evidence type="ECO:0000256" key="7">
    <source>
        <dbReference type="ARBA" id="ARBA00022824"/>
    </source>
</evidence>
<dbReference type="GO" id="GO:0031418">
    <property type="term" value="F:L-ascorbic acid binding"/>
    <property type="evidence" value="ECO:0007669"/>
    <property type="project" value="UniProtKB-KW"/>
</dbReference>
<dbReference type="InParanoid" id="B4NGW3"/>
<dbReference type="FunCoup" id="B4NGW3">
    <property type="interactions" value="38"/>
</dbReference>
<dbReference type="Gene3D" id="1.25.40.10">
    <property type="entry name" value="Tetratricopeptide repeat domain"/>
    <property type="match status" value="1"/>
</dbReference>
<dbReference type="HOGENOM" id="CLU_024155_1_1_1"/>
<dbReference type="InterPro" id="IPR045054">
    <property type="entry name" value="P4HA-like"/>
</dbReference>
<feature type="chain" id="PRO_5002819866" description="procollagen-proline 4-dioxygenase" evidence="13">
    <location>
        <begin position="31"/>
        <end position="536"/>
    </location>
</feature>
<dbReference type="Gene3D" id="2.60.120.620">
    <property type="entry name" value="q2cbj1_9rhob like domain"/>
    <property type="match status" value="1"/>
</dbReference>
<name>B4NGW3_DROWI</name>
<evidence type="ECO:0000313" key="16">
    <source>
        <dbReference type="Proteomes" id="UP000007798"/>
    </source>
</evidence>
<feature type="domain" description="Fe2OG dioxygenase" evidence="14">
    <location>
        <begin position="409"/>
        <end position="513"/>
    </location>
</feature>
<organism evidence="15 16">
    <name type="scientific">Drosophila willistoni</name>
    <name type="common">Fruit fly</name>
    <dbReference type="NCBI Taxonomy" id="7260"/>
    <lineage>
        <taxon>Eukaryota</taxon>
        <taxon>Metazoa</taxon>
        <taxon>Ecdysozoa</taxon>
        <taxon>Arthropoda</taxon>
        <taxon>Hexapoda</taxon>
        <taxon>Insecta</taxon>
        <taxon>Pterygota</taxon>
        <taxon>Neoptera</taxon>
        <taxon>Endopterygota</taxon>
        <taxon>Diptera</taxon>
        <taxon>Brachycera</taxon>
        <taxon>Muscomorpha</taxon>
        <taxon>Ephydroidea</taxon>
        <taxon>Drosophilidae</taxon>
        <taxon>Drosophila</taxon>
        <taxon>Sophophora</taxon>
    </lineage>
</organism>
<keyword evidence="13" id="KW-0732">Signal</keyword>
<dbReference type="STRING" id="7260.B4NGW3"/>
<protein>
    <recommendedName>
        <fullName evidence="5">procollagen-proline 4-dioxygenase</fullName>
        <ecNumber evidence="5">1.14.11.2</ecNumber>
    </recommendedName>
</protein>
<dbReference type="SMART" id="SM00702">
    <property type="entry name" value="P4Hc"/>
    <property type="match status" value="1"/>
</dbReference>
<dbReference type="InterPro" id="IPR044862">
    <property type="entry name" value="Pro_4_hyd_alph_FE2OG_OXY"/>
</dbReference>
<keyword evidence="7" id="KW-0256">Endoplasmic reticulum</keyword>
<comment type="function">
    <text evidence="2">Catalyzes the post-translational formation of 4-hydroxyproline in -Xaa-Pro-Gly- sequences in collagens and other proteins.</text>
</comment>
<comment type="subcellular location">
    <subcellularLocation>
        <location evidence="3">Endoplasmic reticulum lumen</location>
    </subcellularLocation>
</comment>
<evidence type="ECO:0000256" key="5">
    <source>
        <dbReference type="ARBA" id="ARBA00012269"/>
    </source>
</evidence>
<dbReference type="SUPFAM" id="SSF48452">
    <property type="entry name" value="TPR-like"/>
    <property type="match status" value="1"/>
</dbReference>
<dbReference type="GO" id="GO:0007435">
    <property type="term" value="P:salivary gland morphogenesis"/>
    <property type="evidence" value="ECO:0007669"/>
    <property type="project" value="EnsemblMetazoa"/>
</dbReference>
<dbReference type="GO" id="GO:0005506">
    <property type="term" value="F:iron ion binding"/>
    <property type="evidence" value="ECO:0007669"/>
    <property type="project" value="InterPro"/>
</dbReference>
<dbReference type="OMA" id="YFEVNLP"/>